<evidence type="ECO:0000313" key="3">
    <source>
        <dbReference type="Proteomes" id="UP000799429"/>
    </source>
</evidence>
<keyword evidence="3" id="KW-1185">Reference proteome</keyword>
<dbReference type="EMBL" id="MU006097">
    <property type="protein sequence ID" value="KAF2838197.1"/>
    <property type="molecule type" value="Genomic_DNA"/>
</dbReference>
<reference evidence="2" key="1">
    <citation type="journal article" date="2020" name="Stud. Mycol.">
        <title>101 Dothideomycetes genomes: a test case for predicting lifestyles and emergence of pathogens.</title>
        <authorList>
            <person name="Haridas S."/>
            <person name="Albert R."/>
            <person name="Binder M."/>
            <person name="Bloem J."/>
            <person name="Labutti K."/>
            <person name="Salamov A."/>
            <person name="Andreopoulos B."/>
            <person name="Baker S."/>
            <person name="Barry K."/>
            <person name="Bills G."/>
            <person name="Bluhm B."/>
            <person name="Cannon C."/>
            <person name="Castanera R."/>
            <person name="Culley D."/>
            <person name="Daum C."/>
            <person name="Ezra D."/>
            <person name="Gonzalez J."/>
            <person name="Henrissat B."/>
            <person name="Kuo A."/>
            <person name="Liang C."/>
            <person name="Lipzen A."/>
            <person name="Lutzoni F."/>
            <person name="Magnuson J."/>
            <person name="Mondo S."/>
            <person name="Nolan M."/>
            <person name="Ohm R."/>
            <person name="Pangilinan J."/>
            <person name="Park H.-J."/>
            <person name="Ramirez L."/>
            <person name="Alfaro M."/>
            <person name="Sun H."/>
            <person name="Tritt A."/>
            <person name="Yoshinaga Y."/>
            <person name="Zwiers L.-H."/>
            <person name="Turgeon B."/>
            <person name="Goodwin S."/>
            <person name="Spatafora J."/>
            <person name="Crous P."/>
            <person name="Grigoriev I."/>
        </authorList>
    </citation>
    <scope>NUCLEOTIDE SEQUENCE</scope>
    <source>
        <strain evidence="2">CBS 101060</strain>
    </source>
</reference>
<dbReference type="Proteomes" id="UP000799429">
    <property type="component" value="Unassembled WGS sequence"/>
</dbReference>
<dbReference type="AlphaFoldDB" id="A0A9P4VQW1"/>
<evidence type="ECO:0000256" key="1">
    <source>
        <dbReference type="SAM" id="MobiDB-lite"/>
    </source>
</evidence>
<comment type="caution">
    <text evidence="2">The sequence shown here is derived from an EMBL/GenBank/DDBJ whole genome shotgun (WGS) entry which is preliminary data.</text>
</comment>
<accession>A0A9P4VQW1</accession>
<dbReference type="OrthoDB" id="5387995at2759"/>
<sequence length="332" mass="36877">MHPTLKMPPSPLSDVFTFTAGPLPLASKLTFPPPPRPRGPHKRTRPLTDVDGENSSAGCKKKRRLRLLLITSRLSLPFSAPPTHIVDRGRSKIAVWAKQRALGRNLLRKAAILNRFRRRRLEEGNLLSNQALEMARLTFLYGSPNARFAEEWCDADPDRECRKRHLPGVSQSKCGGRDFAPLPPSPLGLSNYDAFDDEADWDEEAGGADWSTVASGAEEETDTTAVEEVNVDAEGGEKEARQRRDSGPGLVYGDFCPRLEPTQSVIGDYDDIDAFGVTELAAPRIGMSLGAEVPPPPPMARKHQVGNLERDRFQEMKKEAERRREVLFVNFG</sequence>
<name>A0A9P4VQW1_9PEZI</name>
<evidence type="ECO:0000313" key="2">
    <source>
        <dbReference type="EMBL" id="KAF2838197.1"/>
    </source>
</evidence>
<feature type="region of interest" description="Disordered" evidence="1">
    <location>
        <begin position="26"/>
        <end position="57"/>
    </location>
</feature>
<protein>
    <submittedName>
        <fullName evidence="2">Uncharacterized protein</fullName>
    </submittedName>
</protein>
<gene>
    <name evidence="2" type="ORF">M501DRAFT_993057</name>
</gene>
<organism evidence="2 3">
    <name type="scientific">Patellaria atrata CBS 101060</name>
    <dbReference type="NCBI Taxonomy" id="1346257"/>
    <lineage>
        <taxon>Eukaryota</taxon>
        <taxon>Fungi</taxon>
        <taxon>Dikarya</taxon>
        <taxon>Ascomycota</taxon>
        <taxon>Pezizomycotina</taxon>
        <taxon>Dothideomycetes</taxon>
        <taxon>Dothideomycetes incertae sedis</taxon>
        <taxon>Patellariales</taxon>
        <taxon>Patellariaceae</taxon>
        <taxon>Patellaria</taxon>
    </lineage>
</organism>
<proteinExistence type="predicted"/>